<keyword evidence="1" id="KW-0812">Transmembrane</keyword>
<sequence>AAAAGKLGLVEYAIRHSQPVKSILDCVLPMHAAAVGGSVVVVLYFINQGDENVLRLPRRYSSEK</sequence>
<dbReference type="Proteomes" id="UP000294933">
    <property type="component" value="Unassembled WGS sequence"/>
</dbReference>
<feature type="non-terminal residue" evidence="2">
    <location>
        <position position="1"/>
    </location>
</feature>
<dbReference type="VEuPathDB" id="FungiDB:BD410DRAFT_706585"/>
<dbReference type="EMBL" id="ML170394">
    <property type="protein sequence ID" value="TDL14085.1"/>
    <property type="molecule type" value="Genomic_DNA"/>
</dbReference>
<gene>
    <name evidence="3" type="ORF">BD410DRAFT_703950</name>
    <name evidence="2" type="ORF">BD410DRAFT_706585</name>
</gene>
<proteinExistence type="predicted"/>
<keyword evidence="4" id="KW-1185">Reference proteome</keyword>
<name>A0A4Y7PFI5_9AGAM</name>
<feature type="transmembrane region" description="Helical" evidence="1">
    <location>
        <begin position="27"/>
        <end position="46"/>
    </location>
</feature>
<protein>
    <submittedName>
        <fullName evidence="2">Uncharacterized protein</fullName>
    </submittedName>
</protein>
<reference evidence="2 4" key="1">
    <citation type="submission" date="2018-06" db="EMBL/GenBank/DDBJ databases">
        <title>A transcriptomic atlas of mushroom development highlights an independent origin of complex multicellularity.</title>
        <authorList>
            <consortium name="DOE Joint Genome Institute"/>
            <person name="Krizsan K."/>
            <person name="Almasi E."/>
            <person name="Merenyi Z."/>
            <person name="Sahu N."/>
            <person name="Viragh M."/>
            <person name="Koszo T."/>
            <person name="Mondo S."/>
            <person name="Kiss B."/>
            <person name="Balint B."/>
            <person name="Kues U."/>
            <person name="Barry K."/>
            <person name="Hegedus J.C."/>
            <person name="Henrissat B."/>
            <person name="Johnson J."/>
            <person name="Lipzen A."/>
            <person name="Ohm R."/>
            <person name="Nagy I."/>
            <person name="Pangilinan J."/>
            <person name="Yan J."/>
            <person name="Xiong Y."/>
            <person name="Grigoriev I.V."/>
            <person name="Hibbett D.S."/>
            <person name="Nagy L.G."/>
        </authorList>
    </citation>
    <scope>NUCLEOTIDE SEQUENCE [LARGE SCALE GENOMIC DNA]</scope>
    <source>
        <strain evidence="2 4">SZMC22713</strain>
    </source>
</reference>
<evidence type="ECO:0000313" key="4">
    <source>
        <dbReference type="Proteomes" id="UP000294933"/>
    </source>
</evidence>
<evidence type="ECO:0000313" key="3">
    <source>
        <dbReference type="EMBL" id="TDL17144.1"/>
    </source>
</evidence>
<organism evidence="2 4">
    <name type="scientific">Rickenella mellea</name>
    <dbReference type="NCBI Taxonomy" id="50990"/>
    <lineage>
        <taxon>Eukaryota</taxon>
        <taxon>Fungi</taxon>
        <taxon>Dikarya</taxon>
        <taxon>Basidiomycota</taxon>
        <taxon>Agaricomycotina</taxon>
        <taxon>Agaricomycetes</taxon>
        <taxon>Hymenochaetales</taxon>
        <taxon>Rickenellaceae</taxon>
        <taxon>Rickenella</taxon>
    </lineage>
</organism>
<dbReference type="AlphaFoldDB" id="A0A4Y7PFI5"/>
<keyword evidence="1" id="KW-0472">Membrane</keyword>
<dbReference type="EMBL" id="ML170227">
    <property type="protein sequence ID" value="TDL17144.1"/>
    <property type="molecule type" value="Genomic_DNA"/>
</dbReference>
<dbReference type="STRING" id="50990.A0A4Y7PFI5"/>
<dbReference type="OrthoDB" id="194358at2759"/>
<evidence type="ECO:0000313" key="2">
    <source>
        <dbReference type="EMBL" id="TDL14085.1"/>
    </source>
</evidence>
<feature type="non-terminal residue" evidence="2">
    <location>
        <position position="64"/>
    </location>
</feature>
<dbReference type="VEuPathDB" id="FungiDB:BD410DRAFT_703950"/>
<accession>A0A4Y7PFI5</accession>
<keyword evidence="1" id="KW-1133">Transmembrane helix</keyword>
<evidence type="ECO:0000256" key="1">
    <source>
        <dbReference type="SAM" id="Phobius"/>
    </source>
</evidence>